<dbReference type="InterPro" id="IPR029062">
    <property type="entry name" value="Class_I_gatase-like"/>
</dbReference>
<dbReference type="InterPro" id="IPR044992">
    <property type="entry name" value="ChyE-like"/>
</dbReference>
<dbReference type="PANTHER" id="PTHR42695:SF5">
    <property type="entry name" value="GLUTAMINE AMIDOTRANSFERASE YLR126C-RELATED"/>
    <property type="match status" value="1"/>
</dbReference>
<reference evidence="2 3" key="1">
    <citation type="journal article" date="2015" name="Antonie Van Leeuwenhoek">
        <title>Oricola cellulosilytica gen. nov., sp. nov., a cellulose-degrading bacterium of the family Phyllobacteriaceae isolated from surface seashore water, and emended descriptions of Mesorhizobium loti and Phyllobacterium myrsinacearum.</title>
        <authorList>
            <person name="Hameed A."/>
            <person name="Shahina M."/>
            <person name="Lai W.A."/>
            <person name="Lin S.Y."/>
            <person name="Young L.S."/>
            <person name="Liu Y.C."/>
            <person name="Hsu Y.H."/>
            <person name="Young C.C."/>
        </authorList>
    </citation>
    <scope>NUCLEOTIDE SEQUENCE [LARGE SCALE GENOMIC DNA]</scope>
    <source>
        <strain evidence="2 3">KCTC 52183</strain>
    </source>
</reference>
<keyword evidence="3" id="KW-1185">Reference proteome</keyword>
<dbReference type="Proteomes" id="UP000291301">
    <property type="component" value="Unassembled WGS sequence"/>
</dbReference>
<evidence type="ECO:0000259" key="1">
    <source>
        <dbReference type="Pfam" id="PF00117"/>
    </source>
</evidence>
<dbReference type="Gene3D" id="3.40.50.880">
    <property type="match status" value="1"/>
</dbReference>
<proteinExistence type="predicted"/>
<protein>
    <recommendedName>
        <fullName evidence="1">Glutamine amidotransferase domain-containing protein</fullName>
    </recommendedName>
</protein>
<dbReference type="GO" id="GO:0005829">
    <property type="term" value="C:cytosol"/>
    <property type="evidence" value="ECO:0007669"/>
    <property type="project" value="TreeGrafter"/>
</dbReference>
<dbReference type="PANTHER" id="PTHR42695">
    <property type="entry name" value="GLUTAMINE AMIDOTRANSFERASE YLR126C-RELATED"/>
    <property type="match status" value="1"/>
</dbReference>
<sequence length="242" mass="26513">MERLADPAEALNNSIIVIEHWAVAEPDFGRQHLAARGYDVRVVEPWRGAILPELTGEETGVMLMGGPQYVTALDEAPYLVDEMRFAEAAMAKNVPLVGVCLGSQMIAHVLGARVGNHPDGAMAMGYYNVAPTDEGRRYIPDGMKVLAGNSQGWDMPSGVTALAHGELFANQAFQAGETTIALQFHPEVTRKILDQWQTEFADSIGRLGTHSIEEQDAGFDEYDQALKAWYMGFLDRWFGAGN</sequence>
<comment type="caution">
    <text evidence="2">The sequence shown here is derived from an EMBL/GenBank/DDBJ whole genome shotgun (WGS) entry which is preliminary data.</text>
</comment>
<evidence type="ECO:0000313" key="2">
    <source>
        <dbReference type="EMBL" id="TCD14376.1"/>
    </source>
</evidence>
<evidence type="ECO:0000313" key="3">
    <source>
        <dbReference type="Proteomes" id="UP000291301"/>
    </source>
</evidence>
<dbReference type="EMBL" id="SJST01000003">
    <property type="protein sequence ID" value="TCD14376.1"/>
    <property type="molecule type" value="Genomic_DNA"/>
</dbReference>
<gene>
    <name evidence="2" type="ORF">E0D97_09910</name>
</gene>
<name>A0A4R0PBE6_9HYPH</name>
<dbReference type="InterPro" id="IPR017926">
    <property type="entry name" value="GATASE"/>
</dbReference>
<organism evidence="2 3">
    <name type="scientific">Oricola cellulosilytica</name>
    <dbReference type="NCBI Taxonomy" id="1429082"/>
    <lineage>
        <taxon>Bacteria</taxon>
        <taxon>Pseudomonadati</taxon>
        <taxon>Pseudomonadota</taxon>
        <taxon>Alphaproteobacteria</taxon>
        <taxon>Hyphomicrobiales</taxon>
        <taxon>Ahrensiaceae</taxon>
        <taxon>Oricola</taxon>
    </lineage>
</organism>
<dbReference type="PROSITE" id="PS51273">
    <property type="entry name" value="GATASE_TYPE_1"/>
    <property type="match status" value="1"/>
</dbReference>
<dbReference type="CDD" id="cd01741">
    <property type="entry name" value="GATase1_1"/>
    <property type="match status" value="1"/>
</dbReference>
<dbReference type="AlphaFoldDB" id="A0A4R0PBE6"/>
<feature type="domain" description="Glutamine amidotransferase" evidence="1">
    <location>
        <begin position="31"/>
        <end position="191"/>
    </location>
</feature>
<dbReference type="SUPFAM" id="SSF52317">
    <property type="entry name" value="Class I glutamine amidotransferase-like"/>
    <property type="match status" value="1"/>
</dbReference>
<accession>A0A4R0PBE6</accession>
<dbReference type="Pfam" id="PF00117">
    <property type="entry name" value="GATase"/>
    <property type="match status" value="1"/>
</dbReference>